<organism evidence="1 2">
    <name type="scientific">Discina gigas</name>
    <dbReference type="NCBI Taxonomy" id="1032678"/>
    <lineage>
        <taxon>Eukaryota</taxon>
        <taxon>Fungi</taxon>
        <taxon>Dikarya</taxon>
        <taxon>Ascomycota</taxon>
        <taxon>Pezizomycotina</taxon>
        <taxon>Pezizomycetes</taxon>
        <taxon>Pezizales</taxon>
        <taxon>Discinaceae</taxon>
        <taxon>Discina</taxon>
    </lineage>
</organism>
<proteinExistence type="predicted"/>
<evidence type="ECO:0000313" key="1">
    <source>
        <dbReference type="EMBL" id="KAL0636341.1"/>
    </source>
</evidence>
<evidence type="ECO:0008006" key="3">
    <source>
        <dbReference type="Google" id="ProtNLM"/>
    </source>
</evidence>
<name>A0ABR3GLC0_9PEZI</name>
<gene>
    <name evidence="1" type="ORF">Q9L58_004688</name>
</gene>
<keyword evidence="2" id="KW-1185">Reference proteome</keyword>
<protein>
    <recommendedName>
        <fullName evidence="3">F-box domain-containing protein</fullName>
    </recommendedName>
</protein>
<sequence length="537" mass="61501">MAMGSPGGRSGDWFRHRTGRLMICRCTPRPFPYELTGAAAKTATDAAVLRDAFRKHNYHIRNKSKNDDEFWNLSLSINEDENPPVSRDLINRLPTEILGQILSDVYRSAETSNDICSCSRPNTPYKTTRLRSLVHRVVDTFAIRLTCSRWHSWALESILSGAVENEHIELDISDLATLKNKMRFPVGGIGRRLAWDFPFLNLSGITLYLGNPGEVANLILVVEILGQEKFHGGEYYRIFRGLSFWDLGFIYRDVFPQAPWHAHDLLLLDIISHFSAMPLVTRVQFPATILAAVPHGYWAPVLEGLVRHSDRLSMREFLIINHAPLSPYRIPCDYVSTLPSPPPKGNHLNLEELFETRHFAMPVDVDKHCGELHSCISIGPERYWKRLRYLNLSLKGTSPDGSQNWRIDDAFLAKISCCNPAILVSVEINGGLASSLTINGLLKFVEPSRRTLKRLVFRPDPETRYERKDRVVHRCRALTAVSSFPQLEELELHVPCCPDLFDPNSRHTWKSALKRRWKIVVKRKNDRFMDFCHNWVV</sequence>
<accession>A0ABR3GLC0</accession>
<dbReference type="EMBL" id="JBBBZM010000052">
    <property type="protein sequence ID" value="KAL0636341.1"/>
    <property type="molecule type" value="Genomic_DNA"/>
</dbReference>
<evidence type="ECO:0000313" key="2">
    <source>
        <dbReference type="Proteomes" id="UP001447188"/>
    </source>
</evidence>
<comment type="caution">
    <text evidence="1">The sequence shown here is derived from an EMBL/GenBank/DDBJ whole genome shotgun (WGS) entry which is preliminary data.</text>
</comment>
<reference evidence="1 2" key="1">
    <citation type="submission" date="2024-02" db="EMBL/GenBank/DDBJ databases">
        <title>Discinaceae phylogenomics.</title>
        <authorList>
            <person name="Dirks A.C."/>
            <person name="James T.Y."/>
        </authorList>
    </citation>
    <scope>NUCLEOTIDE SEQUENCE [LARGE SCALE GENOMIC DNA]</scope>
    <source>
        <strain evidence="1 2">ACD0624</strain>
    </source>
</reference>
<dbReference type="Proteomes" id="UP001447188">
    <property type="component" value="Unassembled WGS sequence"/>
</dbReference>